<organism evidence="1 2">
    <name type="scientific">Arcticibacter tournemirensis</name>
    <dbReference type="NCBI Taxonomy" id="699437"/>
    <lineage>
        <taxon>Bacteria</taxon>
        <taxon>Pseudomonadati</taxon>
        <taxon>Bacteroidota</taxon>
        <taxon>Sphingobacteriia</taxon>
        <taxon>Sphingobacteriales</taxon>
        <taxon>Sphingobacteriaceae</taxon>
        <taxon>Arcticibacter</taxon>
    </lineage>
</organism>
<dbReference type="Proteomes" id="UP000322918">
    <property type="component" value="Unassembled WGS sequence"/>
</dbReference>
<evidence type="ECO:0000313" key="2">
    <source>
        <dbReference type="Proteomes" id="UP000322918"/>
    </source>
</evidence>
<proteinExistence type="predicted"/>
<dbReference type="AlphaFoldDB" id="A0A5M9HFM3"/>
<accession>A0A5M9HFM3</accession>
<dbReference type="EMBL" id="VWNE01000004">
    <property type="protein sequence ID" value="KAA8485590.1"/>
    <property type="molecule type" value="Genomic_DNA"/>
</dbReference>
<reference evidence="1 2" key="1">
    <citation type="submission" date="2019-09" db="EMBL/GenBank/DDBJ databases">
        <title>Pararcticibacter amylolyticus gen. nov., sp. nov., isolated from a rottenly hemp rope, and reclassification of Pedobacter tournemirensis as Pararcticibacter tournemirensis comb. nov.</title>
        <authorList>
            <person name="Cai Y."/>
        </authorList>
    </citation>
    <scope>NUCLEOTIDE SEQUENCE [LARGE SCALE GENOMIC DNA]</scope>
    <source>
        <strain evidence="1 2">TF5-37.2-LB10</strain>
    </source>
</reference>
<keyword evidence="2" id="KW-1185">Reference proteome</keyword>
<protein>
    <submittedName>
        <fullName evidence="1">Uncharacterized protein</fullName>
    </submittedName>
</protein>
<gene>
    <name evidence="1" type="ORF">F1649_03665</name>
</gene>
<dbReference type="RefSeq" id="WP_141813520.1">
    <property type="nucleotide sequence ID" value="NZ_VFPL01000001.1"/>
</dbReference>
<comment type="caution">
    <text evidence="1">The sequence shown here is derived from an EMBL/GenBank/DDBJ whole genome shotgun (WGS) entry which is preliminary data.</text>
</comment>
<dbReference type="OrthoDB" id="1445191at2"/>
<evidence type="ECO:0000313" key="1">
    <source>
        <dbReference type="EMBL" id="KAA8485590.1"/>
    </source>
</evidence>
<name>A0A5M9HFM3_9SPHI</name>
<sequence>MSEREDMLKTYLKNQAVVYDRLLAKGITFLSEDDIWTILQSELNLEYYEVIHAKLTDEKILEVVLDHINQNGLPLGKIEFDVDENDIDWLPETSDTLEKATLHKNGRIWVVHRSDADPFPSIPHAHNYQENYKLNLYTGELYRKTKLVGKMKKKELAELVEKINSEFPDIKFHN</sequence>